<evidence type="ECO:0000256" key="6">
    <source>
        <dbReference type="ARBA" id="ARBA00022729"/>
    </source>
</evidence>
<dbReference type="PANTHER" id="PTHR27004">
    <property type="entry name" value="RECEPTOR-LIKE PROTEIN 12 ISOFORM X1"/>
    <property type="match status" value="1"/>
</dbReference>
<keyword evidence="11" id="KW-0325">Glycoprotein</keyword>
<accession>A0A087H740</accession>
<proteinExistence type="inferred from homology"/>
<reference evidence="14" key="1">
    <citation type="journal article" date="2015" name="Nat. Plants">
        <title>Genome expansion of Arabis alpina linked with retrotransposition and reduced symmetric DNA methylation.</title>
        <authorList>
            <person name="Willing E.M."/>
            <person name="Rawat V."/>
            <person name="Mandakova T."/>
            <person name="Maumus F."/>
            <person name="James G.V."/>
            <person name="Nordstroem K.J."/>
            <person name="Becker C."/>
            <person name="Warthmann N."/>
            <person name="Chica C."/>
            <person name="Szarzynska B."/>
            <person name="Zytnicki M."/>
            <person name="Albani M.C."/>
            <person name="Kiefer C."/>
            <person name="Bergonzi S."/>
            <person name="Castaings L."/>
            <person name="Mateos J.L."/>
            <person name="Berns M.C."/>
            <person name="Bujdoso N."/>
            <person name="Piofczyk T."/>
            <person name="de Lorenzo L."/>
            <person name="Barrero-Sicilia C."/>
            <person name="Mateos I."/>
            <person name="Piednoel M."/>
            <person name="Hagmann J."/>
            <person name="Chen-Min-Tao R."/>
            <person name="Iglesias-Fernandez R."/>
            <person name="Schuster S.C."/>
            <person name="Alonso-Blanco C."/>
            <person name="Roudier F."/>
            <person name="Carbonero P."/>
            <person name="Paz-Ares J."/>
            <person name="Davis S.J."/>
            <person name="Pecinka A."/>
            <person name="Quesneville H."/>
            <person name="Colot V."/>
            <person name="Lysak M.A."/>
            <person name="Weigel D."/>
            <person name="Coupland G."/>
            <person name="Schneeberger K."/>
        </authorList>
    </citation>
    <scope>NUCLEOTIDE SEQUENCE [LARGE SCALE GENOMIC DNA]</scope>
    <source>
        <strain evidence="14">cv. Pajares</strain>
    </source>
</reference>
<dbReference type="InterPro" id="IPR032675">
    <property type="entry name" value="LRR_dom_sf"/>
</dbReference>
<keyword evidence="14" id="KW-1185">Reference proteome</keyword>
<protein>
    <recommendedName>
        <fullName evidence="15">Leucine-rich repeat-containing N-terminal plant-type domain-containing protein</fullName>
    </recommendedName>
</protein>
<evidence type="ECO:0000256" key="1">
    <source>
        <dbReference type="ARBA" id="ARBA00004251"/>
    </source>
</evidence>
<dbReference type="Gramene" id="KFK37942">
    <property type="protein sequence ID" value="KFK37942"/>
    <property type="gene ID" value="AALP_AA3G050200"/>
</dbReference>
<evidence type="ECO:0000256" key="4">
    <source>
        <dbReference type="ARBA" id="ARBA00022614"/>
    </source>
</evidence>
<evidence type="ECO:0000256" key="12">
    <source>
        <dbReference type="SAM" id="MobiDB-lite"/>
    </source>
</evidence>
<keyword evidence="6" id="KW-0732">Signal</keyword>
<dbReference type="EMBL" id="CM002871">
    <property type="protein sequence ID" value="KFK37942.1"/>
    <property type="molecule type" value="Genomic_DNA"/>
</dbReference>
<dbReference type="FunFam" id="3.80.10.10:FF:000111">
    <property type="entry name" value="LRR receptor-like serine/threonine-protein kinase ERECTA"/>
    <property type="match status" value="1"/>
</dbReference>
<keyword evidence="7" id="KW-0677">Repeat</keyword>
<dbReference type="Pfam" id="PF00560">
    <property type="entry name" value="LRR_1"/>
    <property type="match status" value="7"/>
</dbReference>
<dbReference type="SMART" id="SM00369">
    <property type="entry name" value="LRR_TYP"/>
    <property type="match status" value="4"/>
</dbReference>
<dbReference type="InterPro" id="IPR003591">
    <property type="entry name" value="Leu-rich_rpt_typical-subtyp"/>
</dbReference>
<dbReference type="OrthoDB" id="1394818at2759"/>
<comment type="subcellular location">
    <subcellularLocation>
        <location evidence="1">Cell membrane</location>
        <topology evidence="1">Single-pass type I membrane protein</topology>
    </subcellularLocation>
</comment>
<comment type="similarity">
    <text evidence="2">Belongs to the RLP family.</text>
</comment>
<evidence type="ECO:0000313" key="13">
    <source>
        <dbReference type="EMBL" id="KFK37942.1"/>
    </source>
</evidence>
<evidence type="ECO:0000256" key="3">
    <source>
        <dbReference type="ARBA" id="ARBA00022475"/>
    </source>
</evidence>
<dbReference type="SUPFAM" id="SSF52058">
    <property type="entry name" value="L domain-like"/>
    <property type="match status" value="2"/>
</dbReference>
<dbReference type="InterPro" id="IPR001611">
    <property type="entry name" value="Leu-rich_rpt"/>
</dbReference>
<keyword evidence="5" id="KW-0812">Transmembrane</keyword>
<keyword evidence="3" id="KW-1003">Cell membrane</keyword>
<evidence type="ECO:0000256" key="9">
    <source>
        <dbReference type="ARBA" id="ARBA00023136"/>
    </source>
</evidence>
<evidence type="ECO:0000256" key="10">
    <source>
        <dbReference type="ARBA" id="ARBA00023170"/>
    </source>
</evidence>
<evidence type="ECO:0008006" key="15">
    <source>
        <dbReference type="Google" id="ProtNLM"/>
    </source>
</evidence>
<dbReference type="GO" id="GO:0005886">
    <property type="term" value="C:plasma membrane"/>
    <property type="evidence" value="ECO:0007669"/>
    <property type="project" value="UniProtKB-SubCell"/>
</dbReference>
<evidence type="ECO:0000256" key="11">
    <source>
        <dbReference type="ARBA" id="ARBA00023180"/>
    </source>
</evidence>
<dbReference type="Proteomes" id="UP000029120">
    <property type="component" value="Chromosome 3"/>
</dbReference>
<dbReference type="PROSITE" id="PS51450">
    <property type="entry name" value="LRR"/>
    <property type="match status" value="1"/>
</dbReference>
<feature type="compositionally biased region" description="Basic and acidic residues" evidence="12">
    <location>
        <begin position="754"/>
        <end position="764"/>
    </location>
</feature>
<evidence type="ECO:0000256" key="5">
    <source>
        <dbReference type="ARBA" id="ARBA00022692"/>
    </source>
</evidence>
<feature type="region of interest" description="Disordered" evidence="12">
    <location>
        <begin position="726"/>
        <end position="764"/>
    </location>
</feature>
<keyword evidence="10" id="KW-0675">Receptor</keyword>
<evidence type="ECO:0000313" key="14">
    <source>
        <dbReference type="Proteomes" id="UP000029120"/>
    </source>
</evidence>
<sequence length="831" mass="91855">MVVDFGIFSQLKGLLNLDLSYLNTTNTADLSIFFSHLKSLSTLDLSGQRVSTAKMGPLSNLPSHLGRLLLPGCGITEFPNFVRNLQQMSNLDLSNNQIKGQVPQWLWKLPMLMTINLSSNSFTGLERSSNHFPRAEIIMLNLSSNAFQGPLVIPPVSTEAMLVSNNNFTGKIPRSICGHRYLSILDLSNNNFSGSIPQCLRNLNDYLTVINLGYNQLSGNIPEIFTNATELSSFDVSHNRLVGTLPRSLKSCSSLEVFNVGSNEIEDTFPFWLNSLPNLKVMVLRNNKFNGLLHRPRRSFGYPKLQIIDIAKNHFTGNLPTYYFAEWNMTTSKDFKGFRYIGKDSSYYHDSIVLTSKGVEMKLERIFTLLTAIDFSGNRLQGKIPESIGLLKNLIVLNFSSNGFTGNIPPSLANLTELESLDLSHNKLSGQIPPALGTLTSLSSITVSHNNLVGPIPQSTQIQTQDASSFEGNIQLCGLPLSEKCGDVDTESEEEEEEEEEVLSWVAAAMALGPGFIFGLTIGITQNPQMVHRRSGTHSVSNFMFFGSEIATFMTAPSVLKSPLASIDHMSVQLQDHDASKMKSTSECYSGTCKVEPDNRTNSPSSLVVQPANLKGVGFKSYVDPTKGSDSSSRFEAMLVLATKLVSELQEAAKVTGACVGEQLGSQFQERSRPSSSKQPSQHTRVQSQMSDGDSTLQWILQPILSYLISRIIFYGQVKLRNAKIGAKNKKQNPQAQSKKDVQARGQQQSQSSKGEESVHEIFSRDSRIPKDWTSKLGFVIGPVMDQMKGLRSWSCRSLCSDRILCSIPESFFCSLFLIASKRLRREAIVL</sequence>
<keyword evidence="4" id="KW-0433">Leucine-rich repeat</keyword>
<dbReference type="Gene3D" id="3.80.10.10">
    <property type="entry name" value="Ribonuclease Inhibitor"/>
    <property type="match status" value="2"/>
</dbReference>
<dbReference type="PRINTS" id="PR00019">
    <property type="entry name" value="LEURICHRPT"/>
</dbReference>
<keyword evidence="8" id="KW-1133">Transmembrane helix</keyword>
<organism evidence="13 14">
    <name type="scientific">Arabis alpina</name>
    <name type="common">Alpine rock-cress</name>
    <dbReference type="NCBI Taxonomy" id="50452"/>
    <lineage>
        <taxon>Eukaryota</taxon>
        <taxon>Viridiplantae</taxon>
        <taxon>Streptophyta</taxon>
        <taxon>Embryophyta</taxon>
        <taxon>Tracheophyta</taxon>
        <taxon>Spermatophyta</taxon>
        <taxon>Magnoliopsida</taxon>
        <taxon>eudicotyledons</taxon>
        <taxon>Gunneridae</taxon>
        <taxon>Pentapetalae</taxon>
        <taxon>rosids</taxon>
        <taxon>malvids</taxon>
        <taxon>Brassicales</taxon>
        <taxon>Brassicaceae</taxon>
        <taxon>Arabideae</taxon>
        <taxon>Arabis</taxon>
    </lineage>
</organism>
<feature type="region of interest" description="Disordered" evidence="12">
    <location>
        <begin position="666"/>
        <end position="692"/>
    </location>
</feature>
<keyword evidence="9" id="KW-0472">Membrane</keyword>
<feature type="compositionally biased region" description="Polar residues" evidence="12">
    <location>
        <begin position="683"/>
        <end position="692"/>
    </location>
</feature>
<dbReference type="eggNOG" id="KOG2810">
    <property type="taxonomic scope" value="Eukaryota"/>
</dbReference>
<dbReference type="eggNOG" id="KOG0619">
    <property type="taxonomic scope" value="Eukaryota"/>
</dbReference>
<evidence type="ECO:0000256" key="2">
    <source>
        <dbReference type="ARBA" id="ARBA00009592"/>
    </source>
</evidence>
<dbReference type="FunFam" id="3.80.10.10:FF:000041">
    <property type="entry name" value="LRR receptor-like serine/threonine-protein kinase ERECTA"/>
    <property type="match status" value="1"/>
</dbReference>
<name>A0A087H740_ARAAL</name>
<evidence type="ECO:0000256" key="7">
    <source>
        <dbReference type="ARBA" id="ARBA00022737"/>
    </source>
</evidence>
<dbReference type="AlphaFoldDB" id="A0A087H740"/>
<dbReference type="PANTHER" id="PTHR27004:SF460">
    <property type="entry name" value="RECEPTOR-LIKE PROTEIN 33"/>
    <property type="match status" value="1"/>
</dbReference>
<evidence type="ECO:0000256" key="8">
    <source>
        <dbReference type="ARBA" id="ARBA00022989"/>
    </source>
</evidence>
<gene>
    <name evidence="13" type="ordered locus">AALP_Aa3g050200</name>
</gene>